<evidence type="ECO:0000313" key="6">
    <source>
        <dbReference type="Proteomes" id="UP001151760"/>
    </source>
</evidence>
<evidence type="ECO:0000259" key="2">
    <source>
        <dbReference type="Pfam" id="PF07727"/>
    </source>
</evidence>
<dbReference type="EMBL" id="BQNB010012047">
    <property type="protein sequence ID" value="GJS98482.1"/>
    <property type="molecule type" value="Genomic_DNA"/>
</dbReference>
<dbReference type="Pfam" id="PF07727">
    <property type="entry name" value="RVT_2"/>
    <property type="match status" value="1"/>
</dbReference>
<feature type="region of interest" description="Disordered" evidence="1">
    <location>
        <begin position="265"/>
        <end position="311"/>
    </location>
</feature>
<evidence type="ECO:0000259" key="3">
    <source>
        <dbReference type="Pfam" id="PF13976"/>
    </source>
</evidence>
<evidence type="ECO:0000256" key="1">
    <source>
        <dbReference type="SAM" id="MobiDB-lite"/>
    </source>
</evidence>
<name>A0ABQ5AB54_9ASTR</name>
<dbReference type="Pfam" id="PF25597">
    <property type="entry name" value="SH3_retrovirus"/>
    <property type="match status" value="1"/>
</dbReference>
<evidence type="ECO:0000259" key="4">
    <source>
        <dbReference type="Pfam" id="PF25597"/>
    </source>
</evidence>
<dbReference type="InterPro" id="IPR013103">
    <property type="entry name" value="RVT_2"/>
</dbReference>
<reference evidence="5" key="1">
    <citation type="journal article" date="2022" name="Int. J. Mol. Sci.">
        <title>Draft Genome of Tanacetum Coccineum: Genomic Comparison of Closely Related Tanacetum-Family Plants.</title>
        <authorList>
            <person name="Yamashiro T."/>
            <person name="Shiraishi A."/>
            <person name="Nakayama K."/>
            <person name="Satake H."/>
        </authorList>
    </citation>
    <scope>NUCLEOTIDE SEQUENCE</scope>
</reference>
<organism evidence="5 6">
    <name type="scientific">Tanacetum coccineum</name>
    <dbReference type="NCBI Taxonomy" id="301880"/>
    <lineage>
        <taxon>Eukaryota</taxon>
        <taxon>Viridiplantae</taxon>
        <taxon>Streptophyta</taxon>
        <taxon>Embryophyta</taxon>
        <taxon>Tracheophyta</taxon>
        <taxon>Spermatophyta</taxon>
        <taxon>Magnoliopsida</taxon>
        <taxon>eudicotyledons</taxon>
        <taxon>Gunneridae</taxon>
        <taxon>Pentapetalae</taxon>
        <taxon>asterids</taxon>
        <taxon>campanulids</taxon>
        <taxon>Asterales</taxon>
        <taxon>Asteraceae</taxon>
        <taxon>Asteroideae</taxon>
        <taxon>Anthemideae</taxon>
        <taxon>Anthemidinae</taxon>
        <taxon>Tanacetum</taxon>
    </lineage>
</organism>
<feature type="domain" description="Reverse transcriptase Ty1/copia-type" evidence="2">
    <location>
        <begin position="372"/>
        <end position="448"/>
    </location>
</feature>
<evidence type="ECO:0000313" key="5">
    <source>
        <dbReference type="EMBL" id="GJS98482.1"/>
    </source>
</evidence>
<dbReference type="InterPro" id="IPR057670">
    <property type="entry name" value="SH3_retrovirus"/>
</dbReference>
<proteinExistence type="predicted"/>
<accession>A0ABQ5AB54</accession>
<dbReference type="PANTHER" id="PTHR11439:SF495">
    <property type="entry name" value="REVERSE TRANSCRIPTASE, RNA-DEPENDENT DNA POLYMERASE-RELATED"/>
    <property type="match status" value="1"/>
</dbReference>
<dbReference type="PANTHER" id="PTHR11439">
    <property type="entry name" value="GAG-POL-RELATED RETROTRANSPOSON"/>
    <property type="match status" value="1"/>
</dbReference>
<comment type="caution">
    <text evidence="5">The sequence shown here is derived from an EMBL/GenBank/DDBJ whole genome shotgun (WGS) entry which is preliminary data.</text>
</comment>
<feature type="domain" description="Retroviral polymerase SH3-like" evidence="4">
    <location>
        <begin position="176"/>
        <end position="222"/>
    </location>
</feature>
<feature type="compositionally biased region" description="Basic and acidic residues" evidence="1">
    <location>
        <begin position="275"/>
        <end position="288"/>
    </location>
</feature>
<feature type="compositionally biased region" description="Basic and acidic residues" evidence="1">
    <location>
        <begin position="295"/>
        <end position="306"/>
    </location>
</feature>
<keyword evidence="6" id="KW-1185">Reference proteome</keyword>
<dbReference type="Pfam" id="PF13976">
    <property type="entry name" value="gag_pre-integrs"/>
    <property type="match status" value="1"/>
</dbReference>
<dbReference type="Proteomes" id="UP001151760">
    <property type="component" value="Unassembled WGS sequence"/>
</dbReference>
<dbReference type="InterPro" id="IPR025724">
    <property type="entry name" value="GAG-pre-integrase_dom"/>
</dbReference>
<sequence>MLLRGINTVKGTRVNTARPKAVLSAVKGNKGNAVKASTCWGNLHQDLKDKGVIDSGCSRHMTRNRSYLTDYEEFDGVSHKCKIRTGKLDFEDVYFVKELKFNLFSVSQMCDKKNNVLFTDTECVVLSPDFKLADERGLTYLFAKAMPDESNLWHRRLGHVNFKTINKLVKGNLVRDHLGKFDGKADEGFFVGYSTNSKAFRVFNSRTRIIEENLHVKFSEDTPNITGSTKACDDACKTRMETVPGKDHILLPLWTQDPPFSSSLKDFLDAGLKPSGEEKNKDTKEPGKEGGNPSKEGERINQEKDASVNSINTINTVSPTVNTVGIKDNVVDENIVYGCVDDPNMPELEEIGIFSDAEDDNSGADMNNLDTYFQNKARLVVQEYTQEERIDNDEVFDPVARIEAIRLFLAYDSFKDFVVYQMYVKSAFIYVKIEKEVYVCQPPGLKTQTSLTEYTKYKRHFMDCIKLLELGLQVKQKEDGIFISQNKYMNEILNKFGFSDVKTASTPMETHKILLKDIDGEDVDEHLYRSMIGSLMYLTSSRPNIMFTVCACARFQVNHKISHLHAVKRIFRYLKGQPKLGLWYPKDSPFDLVAYTGSDYARASLDRKSTTGGCQFLGCRLILWQCKKQTVVPNSINKAEYIAASNCYGQASLTTAGLLLLRKVNAVRHNLLLSVQVNAVEVDKKKIVITESTIRRDLHLEDAEGTECLPTATIFDELTRISGPIDPIADEAPNKEHVPTHSNDLLLSDKGLGDLEDASKQGRKIDEIDQDAEVTLVDETHGRYSDNLMFDTSLLDNEEVFVGQDMAEKEVDMAEKDVSIANPVSTAGEVVTTASVEIPYELTLAQSLIEIKSAKPKAVTTAATTVTPVSTRPRGKGIVFHDQEEQAPISTPIVSSSQLSQIKDKGLKIHSSGINTILLPKT</sequence>
<gene>
    <name evidence="5" type="ORF">Tco_0819652</name>
</gene>
<feature type="domain" description="GAG-pre-integrase" evidence="3">
    <location>
        <begin position="143"/>
        <end position="175"/>
    </location>
</feature>
<protein>
    <submittedName>
        <fullName evidence="5">Ribonuclease H-like domain-containing protein</fullName>
    </submittedName>
</protein>
<reference evidence="5" key="2">
    <citation type="submission" date="2022-01" db="EMBL/GenBank/DDBJ databases">
        <authorList>
            <person name="Yamashiro T."/>
            <person name="Shiraishi A."/>
            <person name="Satake H."/>
            <person name="Nakayama K."/>
        </authorList>
    </citation>
    <scope>NUCLEOTIDE SEQUENCE</scope>
</reference>